<evidence type="ECO:0000256" key="4">
    <source>
        <dbReference type="SAM" id="MobiDB-lite"/>
    </source>
</evidence>
<organism evidence="5">
    <name type="scientific">Timema douglasi</name>
    <name type="common">Walking stick</name>
    <dbReference type="NCBI Taxonomy" id="61478"/>
    <lineage>
        <taxon>Eukaryota</taxon>
        <taxon>Metazoa</taxon>
        <taxon>Ecdysozoa</taxon>
        <taxon>Arthropoda</taxon>
        <taxon>Hexapoda</taxon>
        <taxon>Insecta</taxon>
        <taxon>Pterygota</taxon>
        <taxon>Neoptera</taxon>
        <taxon>Polyneoptera</taxon>
        <taxon>Phasmatodea</taxon>
        <taxon>Timematodea</taxon>
        <taxon>Timematoidea</taxon>
        <taxon>Timematidae</taxon>
        <taxon>Timema</taxon>
    </lineage>
</organism>
<evidence type="ECO:0000256" key="1">
    <source>
        <dbReference type="ARBA" id="ARBA00004502"/>
    </source>
</evidence>
<dbReference type="GO" id="GO:0005829">
    <property type="term" value="C:cytosol"/>
    <property type="evidence" value="ECO:0007669"/>
    <property type="project" value="TreeGrafter"/>
</dbReference>
<dbReference type="GO" id="GO:0005811">
    <property type="term" value="C:lipid droplet"/>
    <property type="evidence" value="ECO:0007669"/>
    <property type="project" value="UniProtKB-SubCell"/>
</dbReference>
<dbReference type="GO" id="GO:0010890">
    <property type="term" value="P:positive regulation of triglyceride storage"/>
    <property type="evidence" value="ECO:0007669"/>
    <property type="project" value="TreeGrafter"/>
</dbReference>
<keyword evidence="3" id="KW-0551">Lipid droplet</keyword>
<dbReference type="InterPro" id="IPR004279">
    <property type="entry name" value="Perilipin"/>
</dbReference>
<protein>
    <submittedName>
        <fullName evidence="5">Uncharacterized protein</fullName>
    </submittedName>
</protein>
<evidence type="ECO:0000313" key="5">
    <source>
        <dbReference type="EMBL" id="CAD7201207.1"/>
    </source>
</evidence>
<sequence length="378" mass="42556">MLIKEQRRRKMSKKQEFPHLESISRITRLPMVESSLILASGFYTKVKCSSSLIHWGLTKAESSVHGALGRAIPAANALEKPINLLDTAMCRGLDVVEKKLPAITLPPTMLRQGEKLTNFNNHTVISRVHGKAMVQQEMKHVETVVSSSEIIYPSPLLAAMSHYYKKREHWSQVWESKLNQGTIYAIQTKQNATTTLRLKDFQRELLLTDTEFPWTSVHTSIFNELYASTKDFVSTTLVQPVLRRADSVLACKYTNLAAEKIDSALDVADKYVDQYLPKTADENTAEPGSWEMHLFWQVQSFRGGGGFGADSWPISAFGLASVFDLISISYIDANHNTCTRTRINAKTTAGDRRERRKRHGAVADRTSDGQLELTRLGR</sequence>
<feature type="region of interest" description="Disordered" evidence="4">
    <location>
        <begin position="346"/>
        <end position="378"/>
    </location>
</feature>
<proteinExistence type="inferred from homology"/>
<comment type="subcellular location">
    <subcellularLocation>
        <location evidence="1">Lipid droplet</location>
    </subcellularLocation>
</comment>
<dbReference type="PANTHER" id="PTHR14024">
    <property type="entry name" value="PERILIPIN"/>
    <property type="match status" value="1"/>
</dbReference>
<reference evidence="5" key="1">
    <citation type="submission" date="2020-11" db="EMBL/GenBank/DDBJ databases">
        <authorList>
            <person name="Tran Van P."/>
        </authorList>
    </citation>
    <scope>NUCLEOTIDE SEQUENCE</scope>
</reference>
<accession>A0A7R8Z985</accession>
<dbReference type="GO" id="GO:0019915">
    <property type="term" value="P:lipid storage"/>
    <property type="evidence" value="ECO:0007669"/>
    <property type="project" value="TreeGrafter"/>
</dbReference>
<evidence type="ECO:0000256" key="3">
    <source>
        <dbReference type="ARBA" id="ARBA00022677"/>
    </source>
</evidence>
<evidence type="ECO:0000256" key="2">
    <source>
        <dbReference type="ARBA" id="ARBA00006311"/>
    </source>
</evidence>
<name>A0A7R8Z985_TIMDO</name>
<dbReference type="EMBL" id="OA568147">
    <property type="protein sequence ID" value="CAD7201207.1"/>
    <property type="molecule type" value="Genomic_DNA"/>
</dbReference>
<dbReference type="AlphaFoldDB" id="A0A7R8Z985"/>
<dbReference type="Pfam" id="PF03036">
    <property type="entry name" value="Perilipin"/>
    <property type="match status" value="1"/>
</dbReference>
<comment type="similarity">
    <text evidence="2">Belongs to the perilipin family.</text>
</comment>
<dbReference type="PANTHER" id="PTHR14024:SF49">
    <property type="entry name" value="LIPID STORAGE DROPLETS SURFACE-BINDING PROTEIN 1"/>
    <property type="match status" value="1"/>
</dbReference>
<gene>
    <name evidence="5" type="ORF">TDIB3V08_LOCUS7410</name>
</gene>